<accession>T0IZQ1</accession>
<proteinExistence type="predicted"/>
<dbReference type="Proteomes" id="UP000015523">
    <property type="component" value="Unassembled WGS sequence"/>
</dbReference>
<dbReference type="Pfam" id="PF00535">
    <property type="entry name" value="Glycos_transf_2"/>
    <property type="match status" value="1"/>
</dbReference>
<reference evidence="2 3" key="1">
    <citation type="journal article" date="2013" name="Genome Announc.">
        <title>Draft Genome Sequence of Sphingobium ummariense Strain RL-3, a Hexachlorocyclohexane-Degrading Bacterium.</title>
        <authorList>
            <person name="Kohli P."/>
            <person name="Dua A."/>
            <person name="Sangwan N."/>
            <person name="Oldach P."/>
            <person name="Khurana J.P."/>
            <person name="Lal R."/>
        </authorList>
    </citation>
    <scope>NUCLEOTIDE SEQUENCE [LARGE SCALE GENOMIC DNA]</scope>
    <source>
        <strain evidence="2 3">RL-3</strain>
    </source>
</reference>
<name>T0IZQ1_9SPHN</name>
<dbReference type="InterPro" id="IPR029044">
    <property type="entry name" value="Nucleotide-diphossugar_trans"/>
</dbReference>
<dbReference type="eggNOG" id="COG1216">
    <property type="taxonomic scope" value="Bacteria"/>
</dbReference>
<evidence type="ECO:0000313" key="3">
    <source>
        <dbReference type="Proteomes" id="UP000015523"/>
    </source>
</evidence>
<dbReference type="InterPro" id="IPR001173">
    <property type="entry name" value="Glyco_trans_2-like"/>
</dbReference>
<gene>
    <name evidence="2" type="ORF">M529_21890</name>
</gene>
<dbReference type="Gene3D" id="3.90.550.10">
    <property type="entry name" value="Spore Coat Polysaccharide Biosynthesis Protein SpsA, Chain A"/>
    <property type="match status" value="1"/>
</dbReference>
<dbReference type="EMBL" id="AUWY01000128">
    <property type="protein sequence ID" value="EQB30032.1"/>
    <property type="molecule type" value="Genomic_DNA"/>
</dbReference>
<dbReference type="GO" id="GO:0016740">
    <property type="term" value="F:transferase activity"/>
    <property type="evidence" value="ECO:0007669"/>
    <property type="project" value="UniProtKB-KW"/>
</dbReference>
<feature type="domain" description="Glycosyltransferase 2-like" evidence="1">
    <location>
        <begin position="7"/>
        <end position="174"/>
    </location>
</feature>
<dbReference type="STRING" id="1346791.M529_21890"/>
<dbReference type="PANTHER" id="PTHR43685">
    <property type="entry name" value="GLYCOSYLTRANSFERASE"/>
    <property type="match status" value="1"/>
</dbReference>
<keyword evidence="2" id="KW-0808">Transferase</keyword>
<dbReference type="RefSeq" id="WP_021319938.1">
    <property type="nucleotide sequence ID" value="NZ_AUWY01000128.1"/>
</dbReference>
<organism evidence="2 3">
    <name type="scientific">Sphingobium ummariense RL-3</name>
    <dbReference type="NCBI Taxonomy" id="1346791"/>
    <lineage>
        <taxon>Bacteria</taxon>
        <taxon>Pseudomonadati</taxon>
        <taxon>Pseudomonadota</taxon>
        <taxon>Alphaproteobacteria</taxon>
        <taxon>Sphingomonadales</taxon>
        <taxon>Sphingomonadaceae</taxon>
        <taxon>Sphingobium</taxon>
    </lineage>
</organism>
<evidence type="ECO:0000259" key="1">
    <source>
        <dbReference type="Pfam" id="PF00535"/>
    </source>
</evidence>
<keyword evidence="3" id="KW-1185">Reference proteome</keyword>
<dbReference type="PANTHER" id="PTHR43685:SF11">
    <property type="entry name" value="GLYCOSYLTRANSFERASE TAGX-RELATED"/>
    <property type="match status" value="1"/>
</dbReference>
<dbReference type="AlphaFoldDB" id="T0IZQ1"/>
<dbReference type="SUPFAM" id="SSF53448">
    <property type="entry name" value="Nucleotide-diphospho-sugar transferases"/>
    <property type="match status" value="1"/>
</dbReference>
<sequence>MMASVIICIPTCSRPQGIRRTLDSLAALDTRHAVEVIVGDNDAERQEGVAVVEALASRGWRWPIEALPVPERGIPHVRNRLVEAALARPGVTHVAMMDDDEAASPGWVDALVEAAAQWDADVVGGAVLREMDSDLANWATRHPLLQPKSRGRSGIVTLVDSTANVLVRAEALRRMGRRPFDERMALTGGSDKQLFTRMQRAGMRFAWSEEATVTELIPASRVTAKWLLMRGYRVGMTDMMVERFHKGRLRTAAGEMPRIAAGFVVGAVGPLLTLDRGKRVERLGKLYRAAGKVAGLTGLRYEEYRKVHGA</sequence>
<comment type="caution">
    <text evidence="2">The sequence shown here is derived from an EMBL/GenBank/DDBJ whole genome shotgun (WGS) entry which is preliminary data.</text>
</comment>
<protein>
    <submittedName>
        <fullName evidence="2">Glycosyl transferase</fullName>
    </submittedName>
</protein>
<dbReference type="InterPro" id="IPR050834">
    <property type="entry name" value="Glycosyltransf_2"/>
</dbReference>
<evidence type="ECO:0000313" key="2">
    <source>
        <dbReference type="EMBL" id="EQB30032.1"/>
    </source>
</evidence>
<dbReference type="PATRIC" id="fig|1346791.3.peg.4228"/>